<reference evidence="1" key="2">
    <citation type="journal article" date="2023" name="BMC Genomics">
        <title>Pest status, molecular evolution, and epigenetic factors derived from the genome assembly of Frankliniella fusca, a thysanopteran phytovirus vector.</title>
        <authorList>
            <person name="Catto M.A."/>
            <person name="Labadie P.E."/>
            <person name="Jacobson A.L."/>
            <person name="Kennedy G.G."/>
            <person name="Srinivasan R."/>
            <person name="Hunt B.G."/>
        </authorList>
    </citation>
    <scope>NUCLEOTIDE SEQUENCE</scope>
    <source>
        <strain evidence="1">PL_HMW_Pooled</strain>
    </source>
</reference>
<name>A0AAE1LKR9_9NEOP</name>
<evidence type="ECO:0000313" key="1">
    <source>
        <dbReference type="EMBL" id="KAK3922144.1"/>
    </source>
</evidence>
<protein>
    <submittedName>
        <fullName evidence="1">Eukaryotic translation initiation factor 3 subunit M</fullName>
    </submittedName>
</protein>
<sequence length="89" mass="9985">MRNSYSLSSQLAADELAFGEQKKSVKRDEVSHGVWCQSQPKGGPCRGRITQQSCLLLQCLTVPGIFHRPHCIKPFNTFSIMVCRRCGVM</sequence>
<dbReference type="EMBL" id="JAHWGI010001069">
    <property type="protein sequence ID" value="KAK3922144.1"/>
    <property type="molecule type" value="Genomic_DNA"/>
</dbReference>
<proteinExistence type="predicted"/>
<gene>
    <name evidence="1" type="ORF">KUF71_011639</name>
</gene>
<keyword evidence="2" id="KW-1185">Reference proteome</keyword>
<dbReference type="GO" id="GO:0003743">
    <property type="term" value="F:translation initiation factor activity"/>
    <property type="evidence" value="ECO:0007669"/>
    <property type="project" value="UniProtKB-KW"/>
</dbReference>
<organism evidence="1 2">
    <name type="scientific">Frankliniella fusca</name>
    <dbReference type="NCBI Taxonomy" id="407009"/>
    <lineage>
        <taxon>Eukaryota</taxon>
        <taxon>Metazoa</taxon>
        <taxon>Ecdysozoa</taxon>
        <taxon>Arthropoda</taxon>
        <taxon>Hexapoda</taxon>
        <taxon>Insecta</taxon>
        <taxon>Pterygota</taxon>
        <taxon>Neoptera</taxon>
        <taxon>Paraneoptera</taxon>
        <taxon>Thysanoptera</taxon>
        <taxon>Terebrantia</taxon>
        <taxon>Thripoidea</taxon>
        <taxon>Thripidae</taxon>
        <taxon>Frankliniella</taxon>
    </lineage>
</organism>
<keyword evidence="1" id="KW-0648">Protein biosynthesis</keyword>
<keyword evidence="1" id="KW-0396">Initiation factor</keyword>
<comment type="caution">
    <text evidence="1">The sequence shown here is derived from an EMBL/GenBank/DDBJ whole genome shotgun (WGS) entry which is preliminary data.</text>
</comment>
<dbReference type="Proteomes" id="UP001219518">
    <property type="component" value="Unassembled WGS sequence"/>
</dbReference>
<dbReference type="AlphaFoldDB" id="A0AAE1LKR9"/>
<accession>A0AAE1LKR9</accession>
<evidence type="ECO:0000313" key="2">
    <source>
        <dbReference type="Proteomes" id="UP001219518"/>
    </source>
</evidence>
<reference evidence="1" key="1">
    <citation type="submission" date="2021-07" db="EMBL/GenBank/DDBJ databases">
        <authorList>
            <person name="Catto M.A."/>
            <person name="Jacobson A."/>
            <person name="Kennedy G."/>
            <person name="Labadie P."/>
            <person name="Hunt B.G."/>
            <person name="Srinivasan R."/>
        </authorList>
    </citation>
    <scope>NUCLEOTIDE SEQUENCE</scope>
    <source>
        <strain evidence="1">PL_HMW_Pooled</strain>
        <tissue evidence="1">Head</tissue>
    </source>
</reference>